<feature type="transmembrane region" description="Helical" evidence="2">
    <location>
        <begin position="146"/>
        <end position="166"/>
    </location>
</feature>
<protein>
    <submittedName>
        <fullName evidence="3">Uncharacterized protein</fullName>
    </submittedName>
</protein>
<evidence type="ECO:0000313" key="3">
    <source>
        <dbReference type="EMBL" id="SES63174.1"/>
    </source>
</evidence>
<name>A0A1H9Y368_9PROT</name>
<keyword evidence="2" id="KW-1133">Transmembrane helix</keyword>
<dbReference type="RefSeq" id="WP_090654870.1">
    <property type="nucleotide sequence ID" value="NZ_FOIA01000001.1"/>
</dbReference>
<keyword evidence="4" id="KW-1185">Reference proteome</keyword>
<keyword evidence="1" id="KW-0175">Coiled coil</keyword>
<dbReference type="EMBL" id="FOIA01000001">
    <property type="protein sequence ID" value="SES63174.1"/>
    <property type="molecule type" value="Genomic_DNA"/>
</dbReference>
<organism evidence="3 4">
    <name type="scientific">Nitrosomonas marina</name>
    <dbReference type="NCBI Taxonomy" id="917"/>
    <lineage>
        <taxon>Bacteria</taxon>
        <taxon>Pseudomonadati</taxon>
        <taxon>Pseudomonadota</taxon>
        <taxon>Betaproteobacteria</taxon>
        <taxon>Nitrosomonadales</taxon>
        <taxon>Nitrosomonadaceae</taxon>
        <taxon>Nitrosomonas</taxon>
    </lineage>
</organism>
<keyword evidence="2" id="KW-0812">Transmembrane</keyword>
<feature type="coiled-coil region" evidence="1">
    <location>
        <begin position="48"/>
        <end position="82"/>
    </location>
</feature>
<gene>
    <name evidence="3" type="ORF">SAMN05216326_10143</name>
</gene>
<accession>A0A1H9Y368</accession>
<sequence length="230" mass="25479">MPHIKLTTFLIFFFVLLFTGAVSSDTAPQHRPDRSDETPIDSRLLQAINTLEQKAAEETQIIEALNERIARLEQKIAVLNTAVIEQQQPVQTIQIESDLDNQGSSLETADAEPGRFMVGSATTQVYSETNITFFDIQSWRTLFSRYSTYLIPASAGILAVLILLLVRRVLSVRRVKKPQPANETASATAATVPIHQNPIATNEKNAVLAQKLAALRSAVAQGKQKRQEQK</sequence>
<proteinExistence type="predicted"/>
<reference evidence="4" key="1">
    <citation type="submission" date="2016-10" db="EMBL/GenBank/DDBJ databases">
        <authorList>
            <person name="Varghese N."/>
            <person name="Submissions S."/>
        </authorList>
    </citation>
    <scope>NUCLEOTIDE SEQUENCE [LARGE SCALE GENOMIC DNA]</scope>
    <source>
        <strain evidence="4">Nm71</strain>
    </source>
</reference>
<dbReference type="Proteomes" id="UP000199345">
    <property type="component" value="Unassembled WGS sequence"/>
</dbReference>
<evidence type="ECO:0000256" key="2">
    <source>
        <dbReference type="SAM" id="Phobius"/>
    </source>
</evidence>
<evidence type="ECO:0000256" key="1">
    <source>
        <dbReference type="SAM" id="Coils"/>
    </source>
</evidence>
<keyword evidence="2" id="KW-0472">Membrane</keyword>
<evidence type="ECO:0000313" key="4">
    <source>
        <dbReference type="Proteomes" id="UP000199345"/>
    </source>
</evidence>
<dbReference type="AlphaFoldDB" id="A0A1H9Y368"/>
<dbReference type="OrthoDB" id="8545935at2"/>